<dbReference type="Proteomes" id="UP000256326">
    <property type="component" value="Unassembled WGS sequence"/>
</dbReference>
<evidence type="ECO:0000313" key="3">
    <source>
        <dbReference type="Proteomes" id="UP000256326"/>
    </source>
</evidence>
<organism evidence="2 3">
    <name type="scientific">Epilithonimonas hispanica</name>
    <dbReference type="NCBI Taxonomy" id="358687"/>
    <lineage>
        <taxon>Bacteria</taxon>
        <taxon>Pseudomonadati</taxon>
        <taxon>Bacteroidota</taxon>
        <taxon>Flavobacteriia</taxon>
        <taxon>Flavobacteriales</taxon>
        <taxon>Weeksellaceae</taxon>
        <taxon>Chryseobacterium group</taxon>
        <taxon>Epilithonimonas</taxon>
    </lineage>
</organism>
<dbReference type="EMBL" id="QNUG01000008">
    <property type="protein sequence ID" value="REC71761.1"/>
    <property type="molecule type" value="Genomic_DNA"/>
</dbReference>
<accession>A0A3D9D1I1</accession>
<keyword evidence="1" id="KW-0812">Transmembrane</keyword>
<dbReference type="RefSeq" id="WP_116033612.1">
    <property type="nucleotide sequence ID" value="NZ_JBHLVV010000094.1"/>
</dbReference>
<dbReference type="OrthoDB" id="1272271at2"/>
<feature type="transmembrane region" description="Helical" evidence="1">
    <location>
        <begin position="91"/>
        <end position="111"/>
    </location>
</feature>
<dbReference type="AlphaFoldDB" id="A0A3D9D1I1"/>
<keyword evidence="3" id="KW-1185">Reference proteome</keyword>
<evidence type="ECO:0000256" key="1">
    <source>
        <dbReference type="SAM" id="Phobius"/>
    </source>
</evidence>
<sequence length="114" mass="12460">MNEELNELFDIKSDKNENNNISKPKQNVLVHSIVRIVILVVTTVATCGILLVAALDGQIGLAILAVVIILAWFGAMIFETVKLNRKKCRELANSNIILIVIAILIILGITAEIV</sequence>
<evidence type="ECO:0000313" key="2">
    <source>
        <dbReference type="EMBL" id="REC71761.1"/>
    </source>
</evidence>
<feature type="transmembrane region" description="Helical" evidence="1">
    <location>
        <begin position="33"/>
        <end position="53"/>
    </location>
</feature>
<keyword evidence="1" id="KW-0472">Membrane</keyword>
<feature type="transmembrane region" description="Helical" evidence="1">
    <location>
        <begin position="59"/>
        <end position="79"/>
    </location>
</feature>
<comment type="caution">
    <text evidence="2">The sequence shown here is derived from an EMBL/GenBank/DDBJ whole genome shotgun (WGS) entry which is preliminary data.</text>
</comment>
<name>A0A3D9D1I1_9FLAO</name>
<proteinExistence type="predicted"/>
<keyword evidence="1" id="KW-1133">Transmembrane helix</keyword>
<reference evidence="2 3" key="1">
    <citation type="journal article" date="2006" name="Int. J. Syst. Evol. Microbiol.">
        <title>Chryseobacterium hispanicum sp. nov., isolated from the drinking water distribution system of Sevilla, Spain.</title>
        <authorList>
            <person name="Gallego V."/>
            <person name="Garcia M.T."/>
            <person name="Ventosa A."/>
        </authorList>
    </citation>
    <scope>NUCLEOTIDE SEQUENCE [LARGE SCALE GENOMIC DNA]</scope>
    <source>
        <strain evidence="2 3">KCTC 22104</strain>
    </source>
</reference>
<gene>
    <name evidence="2" type="ORF">DRF58_05295</name>
</gene>
<protein>
    <submittedName>
        <fullName evidence="2">Uncharacterized protein</fullName>
    </submittedName>
</protein>